<dbReference type="GO" id="GO:0016226">
    <property type="term" value="P:iron-sulfur cluster assembly"/>
    <property type="evidence" value="ECO:0007669"/>
    <property type="project" value="InterPro"/>
</dbReference>
<dbReference type="InterPro" id="IPR035903">
    <property type="entry name" value="HesB-like_dom_sf"/>
</dbReference>
<dbReference type="Proteomes" id="UP000031594">
    <property type="component" value="Unassembled WGS sequence"/>
</dbReference>
<dbReference type="PANTHER" id="PTHR10072">
    <property type="entry name" value="IRON-SULFUR CLUSTER ASSEMBLY PROTEIN"/>
    <property type="match status" value="1"/>
</dbReference>
<dbReference type="SUPFAM" id="SSF89360">
    <property type="entry name" value="HesB-like domain"/>
    <property type="match status" value="1"/>
</dbReference>
<dbReference type="NCBIfam" id="TIGR00049">
    <property type="entry name" value="iron-sulfur cluster assembly accessory protein"/>
    <property type="match status" value="1"/>
</dbReference>
<dbReference type="Pfam" id="PF01521">
    <property type="entry name" value="Fe-S_biosyn"/>
    <property type="match status" value="1"/>
</dbReference>
<reference evidence="3 5" key="1">
    <citation type="submission" date="2014-08" db="EMBL/GenBank/DDBJ databases">
        <title>Methylacidiphilum kamchatkense strain Kam1 draft genome sequence.</title>
        <authorList>
            <person name="Birkeland N.-K."/>
            <person name="Erikstad H.A."/>
        </authorList>
    </citation>
    <scope>NUCLEOTIDE SEQUENCE [LARGE SCALE GENOMIC DNA]</scope>
    <source>
        <strain evidence="3 5">Kam1</strain>
    </source>
</reference>
<gene>
    <name evidence="3" type="ORF">A946_05550</name>
    <name evidence="4" type="ORF">kam1_454</name>
</gene>
<keyword evidence="5" id="KW-1185">Reference proteome</keyword>
<reference evidence="6" key="3">
    <citation type="submission" date="2019-03" db="EMBL/GenBank/DDBJ databases">
        <title>Complete genome of Methylacidiphilum kamchatkense Kam1.</title>
        <authorList>
            <person name="Kruse T."/>
            <person name="Murarilal Ratnadevi C."/>
            <person name="Erikstad H.-A."/>
            <person name="Birkeland N.-K."/>
        </authorList>
    </citation>
    <scope>NUCLEOTIDE SEQUENCE [LARGE SCALE GENOMIC DNA]</scope>
    <source>
        <strain evidence="6">kam1</strain>
    </source>
</reference>
<evidence type="ECO:0000259" key="2">
    <source>
        <dbReference type="Pfam" id="PF01521"/>
    </source>
</evidence>
<dbReference type="AlphaFoldDB" id="A0A0C1URF8"/>
<organism evidence="4 6">
    <name type="scientific">Methylacidiphilum kamchatkense Kam1</name>
    <dbReference type="NCBI Taxonomy" id="1202785"/>
    <lineage>
        <taxon>Bacteria</taxon>
        <taxon>Pseudomonadati</taxon>
        <taxon>Verrucomicrobiota</taxon>
        <taxon>Methylacidiphilae</taxon>
        <taxon>Methylacidiphilales</taxon>
        <taxon>Methylacidiphilaceae</taxon>
        <taxon>Methylacidiphilum (ex Ratnadevi et al. 2023)</taxon>
    </lineage>
</organism>
<dbReference type="RefSeq" id="WP_039721316.1">
    <property type="nucleotide sequence ID" value="NZ_CP037899.1"/>
</dbReference>
<dbReference type="GO" id="GO:0005737">
    <property type="term" value="C:cytoplasm"/>
    <property type="evidence" value="ECO:0007669"/>
    <property type="project" value="TreeGrafter"/>
</dbReference>
<evidence type="ECO:0000313" key="6">
    <source>
        <dbReference type="Proteomes" id="UP000315925"/>
    </source>
</evidence>
<evidence type="ECO:0000313" key="5">
    <source>
        <dbReference type="Proteomes" id="UP000031594"/>
    </source>
</evidence>
<dbReference type="EMBL" id="JQNX01000003">
    <property type="protein sequence ID" value="KIE58869.1"/>
    <property type="molecule type" value="Genomic_DNA"/>
</dbReference>
<sequence>MAISITQRAQEKLAKALLGKKDIVALRLAVVRSGCAGFSYQMDYVRQVESDDTVWDFPGGKLVVDKESFQLLDGLVLDYIKDPFKERFVFNNPKATGSCGCGESFSVAK</sequence>
<dbReference type="InterPro" id="IPR017870">
    <property type="entry name" value="FeS_cluster_insertion_CS"/>
</dbReference>
<dbReference type="STRING" id="1202785.A946_05550"/>
<dbReference type="GO" id="GO:0051537">
    <property type="term" value="F:2 iron, 2 sulfur cluster binding"/>
    <property type="evidence" value="ECO:0007669"/>
    <property type="project" value="UniProtKB-ARBA"/>
</dbReference>
<protein>
    <submittedName>
        <fullName evidence="4">Iron-sulfur cluster assembly protein</fullName>
    </submittedName>
</protein>
<evidence type="ECO:0000313" key="4">
    <source>
        <dbReference type="EMBL" id="QDQ41705.1"/>
    </source>
</evidence>
<dbReference type="EMBL" id="CP037899">
    <property type="protein sequence ID" value="QDQ41705.1"/>
    <property type="molecule type" value="Genomic_DNA"/>
</dbReference>
<dbReference type="KEGG" id="mkc:kam1_454"/>
<feature type="domain" description="Core" evidence="2">
    <location>
        <begin position="1"/>
        <end position="103"/>
    </location>
</feature>
<dbReference type="InterPro" id="IPR000361">
    <property type="entry name" value="ATAP_core_dom"/>
</dbReference>
<evidence type="ECO:0000256" key="1">
    <source>
        <dbReference type="ARBA" id="ARBA00006718"/>
    </source>
</evidence>
<dbReference type="Gene3D" id="2.60.300.12">
    <property type="entry name" value="HesB-like domain"/>
    <property type="match status" value="1"/>
</dbReference>
<evidence type="ECO:0000313" key="3">
    <source>
        <dbReference type="EMBL" id="KIE58869.1"/>
    </source>
</evidence>
<dbReference type="InterPro" id="IPR050322">
    <property type="entry name" value="Fe-S_cluster_asmbl/transfer"/>
</dbReference>
<dbReference type="PROSITE" id="PS01152">
    <property type="entry name" value="HESB"/>
    <property type="match status" value="1"/>
</dbReference>
<dbReference type="InterPro" id="IPR016092">
    <property type="entry name" value="ATAP"/>
</dbReference>
<comment type="similarity">
    <text evidence="1">Belongs to the HesB/IscA family.</text>
</comment>
<dbReference type="OrthoDB" id="9801228at2"/>
<dbReference type="PANTHER" id="PTHR10072:SF41">
    <property type="entry name" value="IRON-SULFUR CLUSTER ASSEMBLY 1 HOMOLOG, MITOCHONDRIAL"/>
    <property type="match status" value="1"/>
</dbReference>
<proteinExistence type="inferred from homology"/>
<reference evidence="4" key="2">
    <citation type="journal article" date="2019" name="BMC Genomics">
        <title>Complete genome sequence analysis of the thermoacidophilic verrucomicrobial methanotroph 'Candidatus Methylacidiphilum kamchatkense' strain Kam1 and comparison with its closest relatives.</title>
        <authorList>
            <person name="Kruse T."/>
            <person name="Ratnadevi C.M."/>
            <person name="Erikstad H.A."/>
            <person name="Birkeland N.K."/>
        </authorList>
    </citation>
    <scope>NUCLEOTIDE SEQUENCE</scope>
    <source>
        <strain evidence="4">Kam1</strain>
    </source>
</reference>
<name>A0A0C1URF8_9BACT</name>
<dbReference type="Proteomes" id="UP000315925">
    <property type="component" value="Chromosome"/>
</dbReference>
<accession>A0A0C1URF8</accession>